<dbReference type="KEGG" id="vg:77925223"/>
<protein>
    <submittedName>
        <fullName evidence="1">Uncharacterized protein</fullName>
    </submittedName>
</protein>
<name>A0A6G6XHX8_9CAUD</name>
<dbReference type="Proteomes" id="UP000501785">
    <property type="component" value="Segment"/>
</dbReference>
<proteinExistence type="predicted"/>
<accession>A0A6G6XHX8</accession>
<evidence type="ECO:0000313" key="1">
    <source>
        <dbReference type="EMBL" id="QIG57719.1"/>
    </source>
</evidence>
<dbReference type="GeneID" id="77925223"/>
<keyword evidence="2" id="KW-1185">Reference proteome</keyword>
<gene>
    <name evidence="1" type="primary">48</name>
    <name evidence="1" type="ORF">SEA_SHOYA_48</name>
</gene>
<dbReference type="RefSeq" id="YP_010649668.1">
    <property type="nucleotide sequence ID" value="NC_070771.1"/>
</dbReference>
<dbReference type="EMBL" id="MN908684">
    <property type="protein sequence ID" value="QIG57719.1"/>
    <property type="molecule type" value="Genomic_DNA"/>
</dbReference>
<reference evidence="1 2" key="1">
    <citation type="submission" date="2020-01" db="EMBL/GenBank/DDBJ databases">
        <authorList>
            <person name="Burbank J.R."/>
            <person name="Falkowski A.F."/>
            <person name="Granberg A.K."/>
            <person name="Hofbauer A.R."/>
            <person name="Heubel C."/>
            <person name="Larson S.M."/>
            <person name="Streitz R.J."/>
            <person name="Zoubek K.J."/>
            <person name="Bonilla J.A."/>
            <person name="Klyczek K."/>
            <person name="Garlena R.A."/>
            <person name="Russell D.A."/>
            <person name="Pope W.H."/>
            <person name="Jacobs-Sera D."/>
            <person name="Hatfull G.F."/>
        </authorList>
    </citation>
    <scope>NUCLEOTIDE SEQUENCE [LARGE SCALE GENOMIC DNA]</scope>
</reference>
<evidence type="ECO:0000313" key="2">
    <source>
        <dbReference type="Proteomes" id="UP000501785"/>
    </source>
</evidence>
<sequence length="161" mass="18229">MSAGMTREEAFAVCPADSYVEFYGGRWLVVPLQPVVQPAFFNCTPRTGRSHSMSAREEIAALLFTTDNSNSVAPWSEWEHSKNEPRLTQYVYAMADALIAAGYRKVDHTEYGLDHKRSSLQFTDDDGELWTDEDDVKDYAEEYGDTAPIAQRHVTAWEPVK</sequence>
<organism evidence="1 2">
    <name type="scientific">Arthrobacter phage Shoya</name>
    <dbReference type="NCBI Taxonomy" id="2704035"/>
    <lineage>
        <taxon>Viruses</taxon>
        <taxon>Duplodnaviria</taxon>
        <taxon>Heunggongvirae</taxon>
        <taxon>Uroviricota</taxon>
        <taxon>Caudoviricetes</taxon>
        <taxon>Shoyavirus</taxon>
        <taxon>Shoyavirus shoya</taxon>
    </lineage>
</organism>